<dbReference type="EMBL" id="JAGINW010000001">
    <property type="protein sequence ID" value="MBP2320366.1"/>
    <property type="molecule type" value="Genomic_DNA"/>
</dbReference>
<accession>A0ABS4T955</accession>
<dbReference type="RefSeq" id="WP_209634396.1">
    <property type="nucleotide sequence ID" value="NZ_JAGINW010000001.1"/>
</dbReference>
<proteinExistence type="predicted"/>
<comment type="caution">
    <text evidence="3">The sequence shown here is derived from an EMBL/GenBank/DDBJ whole genome shotgun (WGS) entry which is preliminary data.</text>
</comment>
<keyword evidence="2" id="KW-0472">Membrane</keyword>
<keyword evidence="2" id="KW-1133">Transmembrane helix</keyword>
<evidence type="ECO:0000256" key="2">
    <source>
        <dbReference type="SAM" id="Phobius"/>
    </source>
</evidence>
<evidence type="ECO:0000313" key="3">
    <source>
        <dbReference type="EMBL" id="MBP2320366.1"/>
    </source>
</evidence>
<name>A0ABS4T955_9PSEU</name>
<gene>
    <name evidence="3" type="ORF">JOF56_000751</name>
</gene>
<reference evidence="3 4" key="1">
    <citation type="submission" date="2021-03" db="EMBL/GenBank/DDBJ databases">
        <title>Sequencing the genomes of 1000 actinobacteria strains.</title>
        <authorList>
            <person name="Klenk H.-P."/>
        </authorList>
    </citation>
    <scope>NUCLEOTIDE SEQUENCE [LARGE SCALE GENOMIC DNA]</scope>
    <source>
        <strain evidence="3 4">DSM 46670</strain>
    </source>
</reference>
<feature type="transmembrane region" description="Helical" evidence="2">
    <location>
        <begin position="71"/>
        <end position="92"/>
    </location>
</feature>
<evidence type="ECO:0000313" key="4">
    <source>
        <dbReference type="Proteomes" id="UP001519332"/>
    </source>
</evidence>
<protein>
    <submittedName>
        <fullName evidence="3">Uncharacterized protein</fullName>
    </submittedName>
</protein>
<evidence type="ECO:0000256" key="1">
    <source>
        <dbReference type="SAM" id="MobiDB-lite"/>
    </source>
</evidence>
<feature type="compositionally biased region" description="Low complexity" evidence="1">
    <location>
        <begin position="97"/>
        <end position="109"/>
    </location>
</feature>
<sequence length="398" mass="43049">MPDENVRHMWSDQKLDEVLTALHADVPAAADARERARAKLMLAANAGTTPEKVQMATPTTPTVRTRRAMPLAAAAAAIAVVTVGTILIVNAASQQSSPATLLPTPSSTTMARPPATTGSQHAPLPPAPGQPKNTLGGLASRVPDAPLAAGQFRYVNRQLWSRVRTEGRSRTSFAFIAEAHAEVWIPADQHQQWLWRAETTKNRQWVLGTEQAARADEAPIDRTKLLMPNGEERARCGDFSSVREEGKEACEGDTVGTVPTMNGRLRPPTEPRALYEWLVQNTATHADPPLEFFRTAANLLDARYSAEVRRATLQALSYHPYLTVGDATTKDGRAAISVSIDFAEGQLREQVLLDSTNGDVIGRRTAALKDVDGAKAGDIILDETYRQAVVGKMGDKPA</sequence>
<organism evidence="3 4">
    <name type="scientific">Kibdelosporangium banguiense</name>
    <dbReference type="NCBI Taxonomy" id="1365924"/>
    <lineage>
        <taxon>Bacteria</taxon>
        <taxon>Bacillati</taxon>
        <taxon>Actinomycetota</taxon>
        <taxon>Actinomycetes</taxon>
        <taxon>Pseudonocardiales</taxon>
        <taxon>Pseudonocardiaceae</taxon>
        <taxon>Kibdelosporangium</taxon>
    </lineage>
</organism>
<dbReference type="Proteomes" id="UP001519332">
    <property type="component" value="Unassembled WGS sequence"/>
</dbReference>
<keyword evidence="4" id="KW-1185">Reference proteome</keyword>
<feature type="region of interest" description="Disordered" evidence="1">
    <location>
        <begin position="97"/>
        <end position="142"/>
    </location>
</feature>
<keyword evidence="2" id="KW-0812">Transmembrane</keyword>